<dbReference type="InterPro" id="IPR000994">
    <property type="entry name" value="Pept_M24"/>
</dbReference>
<sequence>MITLKSAREIEAMDQAGDFIASVHIGLRDLIKPGVDMWEVEEYVRKRCKEDNFLPLQIGVDGHLMDYPYATCCGLNDEVAHAFPRHYTLKEGDLLKVDMVLGGPIAKSDLDVSKLDFNNVAQMKTYTESFRGGIADSCWAYAVGNVSPEVADLMAVTKECLYRGIEQAVVGNRLGDIGAAIQDYAESKGYGVVRDLVGHGVGPTMHEEPNVPHYGTAGRGLRLKEGMVLTIEPMINTGTWEIDTDTKTGWAHKTLDGGLSCQYEHQFVITKDGPRILTSQGEEGSY</sequence>
<dbReference type="GO" id="GO:0004239">
    <property type="term" value="F:initiator methionyl aminopeptidase activity"/>
    <property type="evidence" value="ECO:0007669"/>
    <property type="project" value="UniProtKB-UniRule"/>
</dbReference>
<dbReference type="STRING" id="1123303.GCA_000372425_00167"/>
<dbReference type="Gene3D" id="3.90.230.10">
    <property type="entry name" value="Creatinase/methionine aminopeptidase superfamily"/>
    <property type="match status" value="1"/>
</dbReference>
<dbReference type="GO" id="GO:0006508">
    <property type="term" value="P:proteolysis"/>
    <property type="evidence" value="ECO:0007669"/>
    <property type="project" value="UniProtKB-KW"/>
</dbReference>
<keyword evidence="3 6" id="KW-0645">Protease</keyword>
<feature type="binding site" evidence="6">
    <location>
        <position position="81"/>
    </location>
    <ligand>
        <name>substrate</name>
    </ligand>
</feature>
<reference evidence="8 9" key="1">
    <citation type="submission" date="2018-06" db="EMBL/GenBank/DDBJ databases">
        <authorList>
            <consortium name="Pathogen Informatics"/>
            <person name="Doyle S."/>
        </authorList>
    </citation>
    <scope>NUCLEOTIDE SEQUENCE [LARGE SCALE GENOMIC DNA]</scope>
    <source>
        <strain evidence="8 9">NCTC12278</strain>
    </source>
</reference>
<evidence type="ECO:0000313" key="9">
    <source>
        <dbReference type="Proteomes" id="UP000249495"/>
    </source>
</evidence>
<evidence type="ECO:0000256" key="6">
    <source>
        <dbReference type="HAMAP-Rule" id="MF_01974"/>
    </source>
</evidence>
<feature type="domain" description="Peptidase M24" evidence="7">
    <location>
        <begin position="130"/>
        <end position="271"/>
    </location>
</feature>
<dbReference type="InterPro" id="IPR036005">
    <property type="entry name" value="Creatinase/aminopeptidase-like"/>
</dbReference>
<evidence type="ECO:0000256" key="4">
    <source>
        <dbReference type="ARBA" id="ARBA00022723"/>
    </source>
</evidence>
<evidence type="ECO:0000256" key="2">
    <source>
        <dbReference type="ARBA" id="ARBA00022438"/>
    </source>
</evidence>
<dbReference type="OrthoDB" id="9802055at2"/>
<dbReference type="KEGG" id="sfer:NCTC12278_00634"/>
<feature type="domain" description="Peptidase M24" evidence="7">
    <location>
        <begin position="11"/>
        <end position="99"/>
    </location>
</feature>
<evidence type="ECO:0000256" key="3">
    <source>
        <dbReference type="ARBA" id="ARBA00022670"/>
    </source>
</evidence>
<accession>A0A2X3VK87</accession>
<dbReference type="GO" id="GO:0070006">
    <property type="term" value="F:metalloaminopeptidase activity"/>
    <property type="evidence" value="ECO:0007669"/>
    <property type="project" value="UniProtKB-UniRule"/>
</dbReference>
<keyword evidence="4 6" id="KW-0479">Metal-binding</keyword>
<dbReference type="Pfam" id="PF00557">
    <property type="entry name" value="Peptidase_M24"/>
    <property type="match status" value="2"/>
</dbReference>
<feature type="binding site" evidence="6">
    <location>
        <position position="199"/>
    </location>
    <ligand>
        <name>a divalent metal cation</name>
        <dbReference type="ChEBI" id="CHEBI:60240"/>
        <label>2</label>
        <note>catalytic</note>
    </ligand>
</feature>
<feature type="binding site" evidence="6">
    <location>
        <position position="264"/>
    </location>
    <ligand>
        <name>a divalent metal cation</name>
        <dbReference type="ChEBI" id="CHEBI:60240"/>
        <label>1</label>
    </ligand>
</feature>
<comment type="catalytic activity">
    <reaction evidence="6">
        <text>Release of N-terminal amino acids, preferentially methionine, from peptides and arylamides.</text>
        <dbReference type="EC" id="3.4.11.18"/>
    </reaction>
</comment>
<keyword evidence="9" id="KW-1185">Reference proteome</keyword>
<gene>
    <name evidence="6 8" type="primary">map</name>
    <name evidence="8" type="ORF">NCTC12278_00634</name>
</gene>
<proteinExistence type="inferred from homology"/>
<feature type="binding site" evidence="6">
    <location>
        <position position="136"/>
    </location>
    <ligand>
        <name>a divalent metal cation</name>
        <dbReference type="ChEBI" id="CHEBI:60240"/>
        <label>2</label>
        <note>catalytic</note>
    </ligand>
</feature>
<organism evidence="8 9">
    <name type="scientific">Streptococcus ferus</name>
    <dbReference type="NCBI Taxonomy" id="1345"/>
    <lineage>
        <taxon>Bacteria</taxon>
        <taxon>Bacillati</taxon>
        <taxon>Bacillota</taxon>
        <taxon>Bacilli</taxon>
        <taxon>Lactobacillales</taxon>
        <taxon>Streptococcaceae</taxon>
        <taxon>Streptococcus</taxon>
    </lineage>
</organism>
<keyword evidence="5 6" id="KW-0378">Hydrolase</keyword>
<dbReference type="InterPro" id="IPR002467">
    <property type="entry name" value="Pept_M24A_MAP1"/>
</dbReference>
<evidence type="ECO:0000256" key="5">
    <source>
        <dbReference type="ARBA" id="ARBA00022801"/>
    </source>
</evidence>
<protein>
    <recommendedName>
        <fullName evidence="6">Methionine aminopeptidase</fullName>
        <shortName evidence="6">MAP</shortName>
        <shortName evidence="6">MetAP</shortName>
        <ecNumber evidence="6">3.4.11.18</ecNumber>
    </recommendedName>
    <alternativeName>
        <fullName evidence="6">Peptidase M</fullName>
    </alternativeName>
</protein>
<dbReference type="PANTHER" id="PTHR43330:SF17">
    <property type="entry name" value="METHIONINE AMINOPEPTIDASE"/>
    <property type="match status" value="1"/>
</dbReference>
<feature type="binding site" evidence="6">
    <location>
        <position position="206"/>
    </location>
    <ligand>
        <name>substrate</name>
    </ligand>
</feature>
<name>A0A2X3VK87_9STRE</name>
<dbReference type="NCBIfam" id="TIGR00500">
    <property type="entry name" value="met_pdase_I"/>
    <property type="match status" value="1"/>
</dbReference>
<dbReference type="CDD" id="cd01086">
    <property type="entry name" value="MetAP1"/>
    <property type="match status" value="1"/>
</dbReference>
<dbReference type="SUPFAM" id="SSF55920">
    <property type="entry name" value="Creatinase/aminopeptidase"/>
    <property type="match status" value="1"/>
</dbReference>
<dbReference type="HAMAP" id="MF_01974">
    <property type="entry name" value="MetAP_1"/>
    <property type="match status" value="1"/>
</dbReference>
<comment type="similarity">
    <text evidence="6">Belongs to the peptidase M24A family. Methionine aminopeptidase type 1 subfamily.</text>
</comment>
<feature type="binding site" evidence="6">
    <location>
        <position position="264"/>
    </location>
    <ligand>
        <name>a divalent metal cation</name>
        <dbReference type="ChEBI" id="CHEBI:60240"/>
        <label>2</label>
        <note>catalytic</note>
    </ligand>
</feature>
<comment type="function">
    <text evidence="1 6">Removes the N-terminal methionine from nascent proteins. The N-terminal methionine is often cleaved when the second residue in the primary sequence is small and uncharged (Met-Ala-, Cys, Gly, Pro, Ser, Thr, or Val). Requires deformylation of the N(alpha)-formylated initiator methionine before it can be hydrolyzed.</text>
</comment>
<dbReference type="NCBIfam" id="NF005583">
    <property type="entry name" value="PRK07281.1"/>
    <property type="match status" value="1"/>
</dbReference>
<evidence type="ECO:0000256" key="1">
    <source>
        <dbReference type="ARBA" id="ARBA00002521"/>
    </source>
</evidence>
<dbReference type="EMBL" id="LS483343">
    <property type="protein sequence ID" value="SQF39928.1"/>
    <property type="molecule type" value="Genomic_DNA"/>
</dbReference>
<dbReference type="AlphaFoldDB" id="A0A2X3VK87"/>
<dbReference type="GO" id="GO:0046872">
    <property type="term" value="F:metal ion binding"/>
    <property type="evidence" value="ECO:0007669"/>
    <property type="project" value="UniProtKB-UniRule"/>
</dbReference>
<dbReference type="GO" id="GO:0005829">
    <property type="term" value="C:cytosol"/>
    <property type="evidence" value="ECO:0007669"/>
    <property type="project" value="TreeGrafter"/>
</dbReference>
<dbReference type="RefSeq" id="WP_018029496.1">
    <property type="nucleotide sequence ID" value="NZ_CAMCCF010000003.1"/>
</dbReference>
<feature type="binding site" evidence="6">
    <location>
        <position position="98"/>
    </location>
    <ligand>
        <name>a divalent metal cation</name>
        <dbReference type="ChEBI" id="CHEBI:60240"/>
        <label>1</label>
    </ligand>
</feature>
<dbReference type="EC" id="3.4.11.18" evidence="6"/>
<comment type="cofactor">
    <cofactor evidence="6">
        <name>Co(2+)</name>
        <dbReference type="ChEBI" id="CHEBI:48828"/>
    </cofactor>
    <cofactor evidence="6">
        <name>Zn(2+)</name>
        <dbReference type="ChEBI" id="CHEBI:29105"/>
    </cofactor>
    <cofactor evidence="6">
        <name>Mn(2+)</name>
        <dbReference type="ChEBI" id="CHEBI:29035"/>
    </cofactor>
    <cofactor evidence="6">
        <name>Fe(2+)</name>
        <dbReference type="ChEBI" id="CHEBI:29033"/>
    </cofactor>
    <text evidence="6">Binds 2 divalent metal cations per subunit. Has a high-affinity and a low affinity metal-binding site. The true nature of the physiological cofactor is under debate. The enzyme is active with cobalt, zinc, manganese or divalent iron ions. Most likely, methionine aminopeptidases function as mononuclear Fe(2+)-metalloproteases under physiological conditions, and the catalytically relevant metal-binding site has been assigned to the histidine-containing high-affinity site.</text>
</comment>
<comment type="subunit">
    <text evidence="6">Monomer.</text>
</comment>
<feature type="binding site" evidence="6">
    <location>
        <position position="136"/>
    </location>
    <ligand>
        <name>a divalent metal cation</name>
        <dbReference type="ChEBI" id="CHEBI:60240"/>
        <label>1</label>
    </ligand>
</feature>
<feature type="binding site" evidence="6">
    <location>
        <position position="232"/>
    </location>
    <ligand>
        <name>a divalent metal cation</name>
        <dbReference type="ChEBI" id="CHEBI:60240"/>
        <label>2</label>
        <note>catalytic</note>
    </ligand>
</feature>
<dbReference type="Proteomes" id="UP000249495">
    <property type="component" value="Chromosome 1"/>
</dbReference>
<dbReference type="PANTHER" id="PTHR43330">
    <property type="entry name" value="METHIONINE AMINOPEPTIDASE"/>
    <property type="match status" value="1"/>
</dbReference>
<keyword evidence="2 6" id="KW-0031">Aminopeptidase</keyword>
<evidence type="ECO:0000313" key="8">
    <source>
        <dbReference type="EMBL" id="SQF39928.1"/>
    </source>
</evidence>
<evidence type="ECO:0000259" key="7">
    <source>
        <dbReference type="Pfam" id="PF00557"/>
    </source>
</evidence>